<proteinExistence type="predicted"/>
<feature type="non-terminal residue" evidence="1">
    <location>
        <position position="1"/>
    </location>
</feature>
<evidence type="ECO:0000313" key="1">
    <source>
        <dbReference type="EMBL" id="GBC10811.1"/>
    </source>
</evidence>
<name>A0A2Z6S7Z6_9GLOM</name>
<reference evidence="1 2" key="1">
    <citation type="submission" date="2017-11" db="EMBL/GenBank/DDBJ databases">
        <title>The genome of Rhizophagus clarus HR1 reveals common genetic basis of auxotrophy among arbuscular mycorrhizal fungi.</title>
        <authorList>
            <person name="Kobayashi Y."/>
        </authorList>
    </citation>
    <scope>NUCLEOTIDE SEQUENCE [LARGE SCALE GENOMIC DNA]</scope>
    <source>
        <strain evidence="1 2">HR1</strain>
    </source>
</reference>
<organism evidence="1 2">
    <name type="scientific">Rhizophagus clarus</name>
    <dbReference type="NCBI Taxonomy" id="94130"/>
    <lineage>
        <taxon>Eukaryota</taxon>
        <taxon>Fungi</taxon>
        <taxon>Fungi incertae sedis</taxon>
        <taxon>Mucoromycota</taxon>
        <taxon>Glomeromycotina</taxon>
        <taxon>Glomeromycetes</taxon>
        <taxon>Glomerales</taxon>
        <taxon>Glomeraceae</taxon>
        <taxon>Rhizophagus</taxon>
    </lineage>
</organism>
<evidence type="ECO:0000313" key="2">
    <source>
        <dbReference type="Proteomes" id="UP000247702"/>
    </source>
</evidence>
<protein>
    <submittedName>
        <fullName evidence="1">Uncharacterized protein</fullName>
    </submittedName>
</protein>
<sequence>HTRDIVNSVHIL</sequence>
<keyword evidence="2" id="KW-1185">Reference proteome</keyword>
<accession>A0A2Z6S7Z6</accession>
<gene>
    <name evidence="1" type="ORF">RclHR1_09920009</name>
</gene>
<dbReference type="Proteomes" id="UP000247702">
    <property type="component" value="Unassembled WGS sequence"/>
</dbReference>
<comment type="caution">
    <text evidence="1">The sequence shown here is derived from an EMBL/GenBank/DDBJ whole genome shotgun (WGS) entry which is preliminary data.</text>
</comment>
<dbReference type="EMBL" id="BEXD01004417">
    <property type="protein sequence ID" value="GBC10811.1"/>
    <property type="molecule type" value="Genomic_DNA"/>
</dbReference>